<dbReference type="PANTHER" id="PTHR10744:SF1">
    <property type="entry name" value="SMALL RIBOSOMAL SUBUNIT PROTEIN US17M"/>
    <property type="match status" value="1"/>
</dbReference>
<dbReference type="PANTHER" id="PTHR10744">
    <property type="entry name" value="40S RIBOSOMAL PROTEIN S11 FAMILY MEMBER"/>
    <property type="match status" value="1"/>
</dbReference>
<keyword evidence="3 6" id="KW-0694">RNA-binding</keyword>
<dbReference type="InterPro" id="IPR012340">
    <property type="entry name" value="NA-bd_OB-fold"/>
</dbReference>
<dbReference type="Gene3D" id="2.40.50.140">
    <property type="entry name" value="Nucleic acid-binding proteins"/>
    <property type="match status" value="1"/>
</dbReference>
<dbReference type="InterPro" id="IPR000266">
    <property type="entry name" value="Ribosomal_uS17"/>
</dbReference>
<dbReference type="Pfam" id="PF00366">
    <property type="entry name" value="Ribosomal_S17"/>
    <property type="match status" value="1"/>
</dbReference>
<dbReference type="NCBIfam" id="NF004123">
    <property type="entry name" value="PRK05610.1"/>
    <property type="match status" value="1"/>
</dbReference>
<feature type="compositionally biased region" description="Polar residues" evidence="8">
    <location>
        <begin position="1"/>
        <end position="18"/>
    </location>
</feature>
<organism evidence="9 10">
    <name type="scientific">Taylorella equigenitalis (strain MCE9)</name>
    <dbReference type="NCBI Taxonomy" id="937774"/>
    <lineage>
        <taxon>Bacteria</taxon>
        <taxon>Pseudomonadati</taxon>
        <taxon>Pseudomonadota</taxon>
        <taxon>Betaproteobacteria</taxon>
        <taxon>Burkholderiales</taxon>
        <taxon>Alcaligenaceae</taxon>
        <taxon>Taylorella</taxon>
    </lineage>
</organism>
<keyword evidence="4 6" id="KW-0689">Ribosomal protein</keyword>
<comment type="similarity">
    <text evidence="1 6 7">Belongs to the universal ribosomal protein uS17 family.</text>
</comment>
<dbReference type="GO" id="GO:0003735">
    <property type="term" value="F:structural constituent of ribosome"/>
    <property type="evidence" value="ECO:0007669"/>
    <property type="project" value="UniProtKB-UniRule"/>
</dbReference>
<dbReference type="SUPFAM" id="SSF50249">
    <property type="entry name" value="Nucleic acid-binding proteins"/>
    <property type="match status" value="1"/>
</dbReference>
<proteinExistence type="inferred from homology"/>
<comment type="function">
    <text evidence="6">One of the primary rRNA binding proteins, it binds specifically to the 5'-end of 16S ribosomal RNA.</text>
</comment>
<reference evidence="9 10" key="1">
    <citation type="journal article" date="2011" name="J. Bacteriol.">
        <title>Genome sequence of Taylorella equigenitalis MCE9, the causative agent of contagious equine metritis.</title>
        <authorList>
            <person name="Hebert L."/>
            <person name="Moumen B."/>
            <person name="Duquesne F."/>
            <person name="Breuil M.F."/>
            <person name="Laugier C."/>
            <person name="Batto J.M."/>
            <person name="Renault P."/>
            <person name="Petry S."/>
        </authorList>
    </citation>
    <scope>NUCLEOTIDE SEQUENCE [LARGE SCALE GENOMIC DNA]</scope>
    <source>
        <strain evidence="9 10">MCE9</strain>
    </source>
</reference>
<dbReference type="NCBIfam" id="TIGR03635">
    <property type="entry name" value="uS17_bact"/>
    <property type="match status" value="1"/>
</dbReference>
<evidence type="ECO:0000256" key="3">
    <source>
        <dbReference type="ARBA" id="ARBA00022884"/>
    </source>
</evidence>
<dbReference type="Proteomes" id="UP000007472">
    <property type="component" value="Chromosome"/>
</dbReference>
<dbReference type="InterPro" id="IPR019979">
    <property type="entry name" value="Ribosomal_uS17_CS"/>
</dbReference>
<comment type="subunit">
    <text evidence="6">Part of the 30S ribosomal subunit.</text>
</comment>
<name>A0A654KGD9_TAYEM</name>
<evidence type="ECO:0000256" key="4">
    <source>
        <dbReference type="ARBA" id="ARBA00022980"/>
    </source>
</evidence>
<dbReference type="HAMAP" id="MF_01345_B">
    <property type="entry name" value="Ribosomal_uS17_B"/>
    <property type="match status" value="1"/>
</dbReference>
<accession>A0A654KGD9</accession>
<keyword evidence="5 6" id="KW-0687">Ribonucleoprotein</keyword>
<dbReference type="PRINTS" id="PR00973">
    <property type="entry name" value="RIBOSOMALS17"/>
</dbReference>
<dbReference type="InterPro" id="IPR019984">
    <property type="entry name" value="Ribosomal_uS17_bact/chlr"/>
</dbReference>
<dbReference type="EMBL" id="CP002456">
    <property type="protein sequence ID" value="ADU91504.1"/>
    <property type="molecule type" value="Genomic_DNA"/>
</dbReference>
<evidence type="ECO:0000256" key="1">
    <source>
        <dbReference type="ARBA" id="ARBA00010254"/>
    </source>
</evidence>
<protein>
    <recommendedName>
        <fullName evidence="6">Small ribosomal subunit protein uS17</fullName>
    </recommendedName>
</protein>
<keyword evidence="2 6" id="KW-0699">rRNA-binding</keyword>
<evidence type="ECO:0000256" key="2">
    <source>
        <dbReference type="ARBA" id="ARBA00022730"/>
    </source>
</evidence>
<evidence type="ECO:0000256" key="5">
    <source>
        <dbReference type="ARBA" id="ARBA00023274"/>
    </source>
</evidence>
<evidence type="ECO:0000256" key="8">
    <source>
        <dbReference type="SAM" id="MobiDB-lite"/>
    </source>
</evidence>
<sequence>MTEQNQTQSQSTDATSVDTPKKLQRTLVGKVVSNKMDKTVVVQVERRVKHPLYGKIIIRTNKYKAHDENNEYNEGDTVEIAEGRPISKHKSWRVVKLVEAARVI</sequence>
<evidence type="ECO:0000256" key="6">
    <source>
        <dbReference type="HAMAP-Rule" id="MF_01345"/>
    </source>
</evidence>
<evidence type="ECO:0000313" key="10">
    <source>
        <dbReference type="Proteomes" id="UP000007472"/>
    </source>
</evidence>
<dbReference type="PROSITE" id="PS00056">
    <property type="entry name" value="RIBOSOMAL_S17"/>
    <property type="match status" value="1"/>
</dbReference>
<dbReference type="GO" id="GO:0019843">
    <property type="term" value="F:rRNA binding"/>
    <property type="evidence" value="ECO:0007669"/>
    <property type="project" value="UniProtKB-UniRule"/>
</dbReference>
<dbReference type="CDD" id="cd00364">
    <property type="entry name" value="Ribosomal_uS17"/>
    <property type="match status" value="1"/>
</dbReference>
<gene>
    <name evidence="6" type="primary">rpsQ</name>
    <name evidence="9" type="ordered locus">TEQUI_0562</name>
</gene>
<dbReference type="GO" id="GO:0022627">
    <property type="term" value="C:cytosolic small ribosomal subunit"/>
    <property type="evidence" value="ECO:0007669"/>
    <property type="project" value="UniProtKB-UniRule"/>
</dbReference>
<feature type="region of interest" description="Disordered" evidence="8">
    <location>
        <begin position="1"/>
        <end position="21"/>
    </location>
</feature>
<dbReference type="GO" id="GO:0006412">
    <property type="term" value="P:translation"/>
    <property type="evidence" value="ECO:0007669"/>
    <property type="project" value="UniProtKB-UniRule"/>
</dbReference>
<evidence type="ECO:0000313" key="9">
    <source>
        <dbReference type="EMBL" id="ADU91504.1"/>
    </source>
</evidence>
<dbReference type="AlphaFoldDB" id="A0A654KGD9"/>
<evidence type="ECO:0000256" key="7">
    <source>
        <dbReference type="RuleBase" id="RU003872"/>
    </source>
</evidence>
<dbReference type="KEGG" id="teq:TEQUI_0562"/>